<dbReference type="EMBL" id="CAJOBP010000264">
    <property type="protein sequence ID" value="CAF4152056.1"/>
    <property type="molecule type" value="Genomic_DNA"/>
</dbReference>
<keyword evidence="5" id="KW-1185">Reference proteome</keyword>
<dbReference type="Proteomes" id="UP000663873">
    <property type="component" value="Unassembled WGS sequence"/>
</dbReference>
<dbReference type="PANTHER" id="PTHR31896">
    <property type="entry name" value="FAMILY REGULATORY PROTEIN, PUTATIVE (AFU_ORTHOLOGUE AFUA_3G14730)-RELATED"/>
    <property type="match status" value="1"/>
</dbReference>
<dbReference type="Proteomes" id="UP000663825">
    <property type="component" value="Unassembled WGS sequence"/>
</dbReference>
<gene>
    <name evidence="2" type="ORF">TIS948_LOCUS7145</name>
    <name evidence="3" type="ORF">UJA718_LOCUS3532</name>
</gene>
<comment type="caution">
    <text evidence="2">The sequence shown here is derived from an EMBL/GenBank/DDBJ whole genome shotgun (WGS) entry which is preliminary data.</text>
</comment>
<dbReference type="InterPro" id="IPR051283">
    <property type="entry name" value="Sec_Metabolite_Acyltrans"/>
</dbReference>
<reference evidence="2" key="1">
    <citation type="submission" date="2021-02" db="EMBL/GenBank/DDBJ databases">
        <authorList>
            <person name="Nowell W R."/>
        </authorList>
    </citation>
    <scope>NUCLEOTIDE SEQUENCE</scope>
</reference>
<dbReference type="AlphaFoldDB" id="A0A817NFI1"/>
<dbReference type="OrthoDB" id="10001129at2759"/>
<evidence type="ECO:0000313" key="3">
    <source>
        <dbReference type="EMBL" id="CAF4152056.1"/>
    </source>
</evidence>
<evidence type="ECO:0000256" key="1">
    <source>
        <dbReference type="ARBA" id="ARBA00022679"/>
    </source>
</evidence>
<dbReference type="Gene3D" id="3.30.559.10">
    <property type="entry name" value="Chloramphenicol acetyltransferase-like domain"/>
    <property type="match status" value="2"/>
</dbReference>
<organism evidence="2 4">
    <name type="scientific">Rotaria socialis</name>
    <dbReference type="NCBI Taxonomy" id="392032"/>
    <lineage>
        <taxon>Eukaryota</taxon>
        <taxon>Metazoa</taxon>
        <taxon>Spiralia</taxon>
        <taxon>Gnathifera</taxon>
        <taxon>Rotifera</taxon>
        <taxon>Eurotatoria</taxon>
        <taxon>Bdelloidea</taxon>
        <taxon>Philodinida</taxon>
        <taxon>Philodinidae</taxon>
        <taxon>Rotaria</taxon>
    </lineage>
</organism>
<evidence type="ECO:0000313" key="4">
    <source>
        <dbReference type="Proteomes" id="UP000663825"/>
    </source>
</evidence>
<sequence length="361" mass="41498">MCSSTVEDQLSLSDIIMPYVYTRVILVYDYLIEDLEQSFNEYLHRFCPQAFKRIINDDCERTRGHIVDYENGQKRQVFSRESRSDESITKYLSDDSLNDDVFPCGMIPTDVSPLIFMHQISLQDGSLLAIGCHHYLSDGHGLSILGLRFSQWLKDKHSLAFDHDRSKLQQLASLSSIRYEHSEMSLAIPIVPGLYKWPLSDTVVKRYTKNYLFDRLNVTNNNGILSMNDVLMGWLTKIISQIRQVSRQTTVKIGMALNGRTLLPNIDVNYFALAFIDKHHRSSLIHLGWQPIGGNDLSFSNWTRFPIYKCDFGQGRAKNFKFSSMECDGLIFILPTMTDDEIELHITLQAEHAKLLLSKLV</sequence>
<protein>
    <submittedName>
        <fullName evidence="2">Uncharacterized protein</fullName>
    </submittedName>
</protein>
<proteinExistence type="predicted"/>
<evidence type="ECO:0000313" key="2">
    <source>
        <dbReference type="EMBL" id="CAF3104847.1"/>
    </source>
</evidence>
<dbReference type="PANTHER" id="PTHR31896:SF64">
    <property type="entry name" value="TRICHOTHECENE 3-O-ACETYLTRANSFERASE"/>
    <property type="match status" value="1"/>
</dbReference>
<dbReference type="InterPro" id="IPR023213">
    <property type="entry name" value="CAT-like_dom_sf"/>
</dbReference>
<dbReference type="GO" id="GO:0016740">
    <property type="term" value="F:transferase activity"/>
    <property type="evidence" value="ECO:0007669"/>
    <property type="project" value="UniProtKB-KW"/>
</dbReference>
<keyword evidence="1" id="KW-0808">Transferase</keyword>
<dbReference type="EMBL" id="CAJNXB010000857">
    <property type="protein sequence ID" value="CAF3104847.1"/>
    <property type="molecule type" value="Genomic_DNA"/>
</dbReference>
<name>A0A817NFI1_9BILA</name>
<evidence type="ECO:0000313" key="5">
    <source>
        <dbReference type="Proteomes" id="UP000663873"/>
    </source>
</evidence>
<accession>A0A817NFI1</accession>